<dbReference type="PANTHER" id="PTHR10745">
    <property type="entry name" value="GLYCYL-TRNA SYNTHETASE/DNA POLYMERASE SUBUNIT GAMMA-2"/>
    <property type="match status" value="1"/>
</dbReference>
<dbReference type="AlphaFoldDB" id="A0A225X2V3"/>
<dbReference type="PRINTS" id="PR01043">
    <property type="entry name" value="TRNASYNTHGLY"/>
</dbReference>
<gene>
    <name evidence="2" type="ORF">PHMEG_0001565</name>
</gene>
<protein>
    <submittedName>
        <fullName evidence="2">Glycine-tRNA ligase</fullName>
    </submittedName>
</protein>
<evidence type="ECO:0000313" key="2">
    <source>
        <dbReference type="EMBL" id="OWZ23539.1"/>
    </source>
</evidence>
<evidence type="ECO:0000256" key="1">
    <source>
        <dbReference type="SAM" id="MobiDB-lite"/>
    </source>
</evidence>
<dbReference type="EMBL" id="NBNE01000057">
    <property type="protein sequence ID" value="OWZ23539.1"/>
    <property type="molecule type" value="Genomic_DNA"/>
</dbReference>
<name>A0A225X2V3_9STRA</name>
<dbReference type="STRING" id="4795.A0A225X2V3"/>
<dbReference type="GO" id="GO:0004820">
    <property type="term" value="F:glycine-tRNA ligase activity"/>
    <property type="evidence" value="ECO:0007669"/>
    <property type="project" value="TreeGrafter"/>
</dbReference>
<dbReference type="OrthoDB" id="57698at2759"/>
<sequence length="167" mass="19188">MFVVPSFEIYGGVGGFYDFGPPACALKSNLLQFWRRHFVFSDKLLEVECTNLMTEVVLKTSGHVDRFTDLMVNATEREKHELHAIMAESYSPEEIHQVFQDYSIKAPATGADLSFPIPFNLMFKCAMNEEHTVGTCRADRDRHMAGPVYRHGPQRLRQDAQRHSKRH</sequence>
<dbReference type="InterPro" id="IPR027031">
    <property type="entry name" value="Gly-tRNA_synthase/POLG2"/>
</dbReference>
<keyword evidence="3" id="KW-1185">Reference proteome</keyword>
<dbReference type="InterPro" id="IPR045864">
    <property type="entry name" value="aa-tRNA-synth_II/BPL/LPL"/>
</dbReference>
<feature type="compositionally biased region" description="Basic and acidic residues" evidence="1">
    <location>
        <begin position="156"/>
        <end position="167"/>
    </location>
</feature>
<proteinExistence type="predicted"/>
<keyword evidence="2" id="KW-0436">Ligase</keyword>
<dbReference type="GO" id="GO:0070150">
    <property type="term" value="P:mitochondrial glycyl-tRNA aminoacylation"/>
    <property type="evidence" value="ECO:0007669"/>
    <property type="project" value="TreeGrafter"/>
</dbReference>
<evidence type="ECO:0000313" key="3">
    <source>
        <dbReference type="Proteomes" id="UP000198211"/>
    </source>
</evidence>
<organism evidence="2 3">
    <name type="scientific">Phytophthora megakarya</name>
    <dbReference type="NCBI Taxonomy" id="4795"/>
    <lineage>
        <taxon>Eukaryota</taxon>
        <taxon>Sar</taxon>
        <taxon>Stramenopiles</taxon>
        <taxon>Oomycota</taxon>
        <taxon>Peronosporomycetes</taxon>
        <taxon>Peronosporales</taxon>
        <taxon>Peronosporaceae</taxon>
        <taxon>Phytophthora</taxon>
    </lineage>
</organism>
<feature type="region of interest" description="Disordered" evidence="1">
    <location>
        <begin position="145"/>
        <end position="167"/>
    </location>
</feature>
<comment type="caution">
    <text evidence="2">The sequence shown here is derived from an EMBL/GenBank/DDBJ whole genome shotgun (WGS) entry which is preliminary data.</text>
</comment>
<dbReference type="SUPFAM" id="SSF55681">
    <property type="entry name" value="Class II aaRS and biotin synthetases"/>
    <property type="match status" value="1"/>
</dbReference>
<dbReference type="Proteomes" id="UP000198211">
    <property type="component" value="Unassembled WGS sequence"/>
</dbReference>
<dbReference type="Gene3D" id="3.30.930.10">
    <property type="entry name" value="Bira Bifunctional Protein, Domain 2"/>
    <property type="match status" value="1"/>
</dbReference>
<dbReference type="PANTHER" id="PTHR10745:SF0">
    <property type="entry name" value="GLYCINE--TRNA LIGASE"/>
    <property type="match status" value="1"/>
</dbReference>
<reference evidence="3" key="1">
    <citation type="submission" date="2017-03" db="EMBL/GenBank/DDBJ databases">
        <title>Phytopthora megakarya and P. palmivora, two closely related causual agents of cacao black pod achieved similar genome size and gene model numbers by different mechanisms.</title>
        <authorList>
            <person name="Ali S."/>
            <person name="Shao J."/>
            <person name="Larry D.J."/>
            <person name="Kronmiller B."/>
            <person name="Shen D."/>
            <person name="Strem M.D."/>
            <person name="Melnick R.L."/>
            <person name="Guiltinan M.J."/>
            <person name="Tyler B.M."/>
            <person name="Meinhardt L.W."/>
            <person name="Bailey B.A."/>
        </authorList>
    </citation>
    <scope>NUCLEOTIDE SEQUENCE [LARGE SCALE GENOMIC DNA]</scope>
    <source>
        <strain evidence="3">zdho120</strain>
    </source>
</reference>
<dbReference type="GO" id="GO:0005739">
    <property type="term" value="C:mitochondrion"/>
    <property type="evidence" value="ECO:0007669"/>
    <property type="project" value="TreeGrafter"/>
</dbReference>
<accession>A0A225X2V3</accession>